<name>A0AAP5B9H7_9BURK</name>
<dbReference type="InterPro" id="IPR050263">
    <property type="entry name" value="Bact_Fimbrial_Adh_Pro"/>
</dbReference>
<dbReference type="EMBL" id="JAMXWF010000001">
    <property type="protein sequence ID" value="MDQ6405874.1"/>
    <property type="molecule type" value="Genomic_DNA"/>
</dbReference>
<dbReference type="PANTHER" id="PTHR33420:SF14">
    <property type="entry name" value="TYPE 1 FIMBRIN D-MANNOSE SPECIFIC ADHESIN"/>
    <property type="match status" value="1"/>
</dbReference>
<gene>
    <name evidence="6" type="ORF">NIE36_01445</name>
    <name evidence="5" type="ORF">OSB80_01445</name>
</gene>
<evidence type="ECO:0000256" key="1">
    <source>
        <dbReference type="ARBA" id="ARBA00004561"/>
    </source>
</evidence>
<dbReference type="Pfam" id="PF00419">
    <property type="entry name" value="Fimbrial"/>
    <property type="match status" value="1"/>
</dbReference>
<evidence type="ECO:0000313" key="8">
    <source>
        <dbReference type="Proteomes" id="UP001242288"/>
    </source>
</evidence>
<dbReference type="Proteomes" id="UP001242288">
    <property type="component" value="Unassembled WGS sequence"/>
</dbReference>
<proteinExistence type="inferred from homology"/>
<comment type="subcellular location">
    <subcellularLocation>
        <location evidence="1">Fimbrium</location>
    </subcellularLocation>
</comment>
<keyword evidence="7" id="KW-1185">Reference proteome</keyword>
<dbReference type="GO" id="GO:0043709">
    <property type="term" value="P:cell adhesion involved in single-species biofilm formation"/>
    <property type="evidence" value="ECO:0007669"/>
    <property type="project" value="TreeGrafter"/>
</dbReference>
<dbReference type="AlphaFoldDB" id="A0AAP5B9H7"/>
<comment type="caution">
    <text evidence="6">The sequence shown here is derived from an EMBL/GenBank/DDBJ whole genome shotgun (WGS) entry which is preliminary data.</text>
</comment>
<dbReference type="EMBL" id="JAPKHW010000001">
    <property type="protein sequence ID" value="MCX4144040.1"/>
    <property type="molecule type" value="Genomic_DNA"/>
</dbReference>
<dbReference type="PANTHER" id="PTHR33420">
    <property type="entry name" value="FIMBRIAL SUBUNIT ELFA-RELATED"/>
    <property type="match status" value="1"/>
</dbReference>
<dbReference type="InterPro" id="IPR008966">
    <property type="entry name" value="Adhesion_dom_sf"/>
</dbReference>
<keyword evidence="3" id="KW-0281">Fimbrium</keyword>
<evidence type="ECO:0000313" key="7">
    <source>
        <dbReference type="Proteomes" id="UP001209412"/>
    </source>
</evidence>
<dbReference type="SUPFAM" id="SSF49401">
    <property type="entry name" value="Bacterial adhesins"/>
    <property type="match status" value="1"/>
</dbReference>
<dbReference type="RefSeq" id="WP_266256354.1">
    <property type="nucleotide sequence ID" value="NZ_JAMXWF010000001.1"/>
</dbReference>
<sequence>MTLNSTYTVPDGALTFTSQLYVKLKLVKTGPITKLGTLTLNGTGGYAITFYVGGTGSMTGLVSVAQVAGSSSISSTACTVTSPSPSVPLDPIKASALTGIGSTAGEKSFPITLNCPSAGTKVFITLTDNANPANTSTTLALKSGSTASGVALQVLNQGTPVAFGPDSSAAGNTNQWQAGTSSGGPMDIPLSARYVQTDAKVKAGTVNGVATFTMSYQ</sequence>
<protein>
    <submittedName>
        <fullName evidence="6">Fimbrial protein</fullName>
    </submittedName>
</protein>
<feature type="domain" description="Fimbrial-type adhesion" evidence="4">
    <location>
        <begin position="72"/>
        <end position="217"/>
    </location>
</feature>
<accession>A0AAP5B9H7</accession>
<evidence type="ECO:0000259" key="4">
    <source>
        <dbReference type="Pfam" id="PF00419"/>
    </source>
</evidence>
<dbReference type="InterPro" id="IPR036937">
    <property type="entry name" value="Adhesion_dom_fimbrial_sf"/>
</dbReference>
<reference evidence="6" key="1">
    <citation type="submission" date="2022-06" db="EMBL/GenBank/DDBJ databases">
        <title>PHB producers.</title>
        <authorList>
            <person name="Besaury L."/>
        </authorList>
    </citation>
    <scope>NUCLEOTIDE SEQUENCE</scope>
    <source>
        <strain evidence="6 7">SEWS6</strain>
    </source>
</reference>
<dbReference type="InterPro" id="IPR000259">
    <property type="entry name" value="Adhesion_dom_fimbrial"/>
</dbReference>
<evidence type="ECO:0000313" key="5">
    <source>
        <dbReference type="EMBL" id="MCX4144040.1"/>
    </source>
</evidence>
<dbReference type="GO" id="GO:0009289">
    <property type="term" value="C:pilus"/>
    <property type="evidence" value="ECO:0007669"/>
    <property type="project" value="UniProtKB-SubCell"/>
</dbReference>
<dbReference type="Proteomes" id="UP001209412">
    <property type="component" value="Unassembled WGS sequence"/>
</dbReference>
<dbReference type="Gene3D" id="2.60.40.1090">
    <property type="entry name" value="Fimbrial-type adhesion domain"/>
    <property type="match status" value="1"/>
</dbReference>
<organism evidence="6 8">
    <name type="scientific">Paraburkholderia madseniana</name>
    <dbReference type="NCBI Taxonomy" id="2599607"/>
    <lineage>
        <taxon>Bacteria</taxon>
        <taxon>Pseudomonadati</taxon>
        <taxon>Pseudomonadota</taxon>
        <taxon>Betaproteobacteria</taxon>
        <taxon>Burkholderiales</taxon>
        <taxon>Burkholderiaceae</taxon>
        <taxon>Paraburkholderia</taxon>
    </lineage>
</organism>
<evidence type="ECO:0000313" key="6">
    <source>
        <dbReference type="EMBL" id="MDQ6405874.1"/>
    </source>
</evidence>
<evidence type="ECO:0000256" key="2">
    <source>
        <dbReference type="ARBA" id="ARBA00006671"/>
    </source>
</evidence>
<evidence type="ECO:0000256" key="3">
    <source>
        <dbReference type="ARBA" id="ARBA00023263"/>
    </source>
</evidence>
<comment type="similarity">
    <text evidence="2">Belongs to the fimbrial protein family.</text>
</comment>